<dbReference type="AlphaFoldDB" id="A0AAD4ICH3"/>
<feature type="compositionally biased region" description="Low complexity" evidence="1">
    <location>
        <begin position="108"/>
        <end position="125"/>
    </location>
</feature>
<evidence type="ECO:0000313" key="2">
    <source>
        <dbReference type="EMBL" id="KAG9192028.1"/>
    </source>
</evidence>
<reference evidence="2" key="1">
    <citation type="submission" date="2021-07" db="EMBL/GenBank/DDBJ databases">
        <title>Genome Resource of American Ginseng Black Spot Pathogen Alternaria panax.</title>
        <authorList>
            <person name="Qiu C."/>
            <person name="Wang W."/>
            <person name="Liu Z."/>
        </authorList>
    </citation>
    <scope>NUCLEOTIDE SEQUENCE</scope>
    <source>
        <strain evidence="2">BNCC115425</strain>
    </source>
</reference>
<proteinExistence type="predicted"/>
<feature type="region of interest" description="Disordered" evidence="1">
    <location>
        <begin position="88"/>
        <end position="128"/>
    </location>
</feature>
<dbReference type="EMBL" id="JAANER010000003">
    <property type="protein sequence ID" value="KAG9192028.1"/>
    <property type="molecule type" value="Genomic_DNA"/>
</dbReference>
<feature type="compositionally biased region" description="Acidic residues" evidence="1">
    <location>
        <begin position="88"/>
        <end position="107"/>
    </location>
</feature>
<feature type="region of interest" description="Disordered" evidence="1">
    <location>
        <begin position="141"/>
        <end position="204"/>
    </location>
</feature>
<accession>A0AAD4ICH3</accession>
<keyword evidence="3" id="KW-1185">Reference proteome</keyword>
<evidence type="ECO:0000313" key="3">
    <source>
        <dbReference type="Proteomes" id="UP001199106"/>
    </source>
</evidence>
<protein>
    <submittedName>
        <fullName evidence="2">Uncharacterized protein</fullName>
    </submittedName>
</protein>
<evidence type="ECO:0000256" key="1">
    <source>
        <dbReference type="SAM" id="MobiDB-lite"/>
    </source>
</evidence>
<organism evidence="2 3">
    <name type="scientific">Alternaria panax</name>
    <dbReference type="NCBI Taxonomy" id="48097"/>
    <lineage>
        <taxon>Eukaryota</taxon>
        <taxon>Fungi</taxon>
        <taxon>Dikarya</taxon>
        <taxon>Ascomycota</taxon>
        <taxon>Pezizomycotina</taxon>
        <taxon>Dothideomycetes</taxon>
        <taxon>Pleosporomycetidae</taxon>
        <taxon>Pleosporales</taxon>
        <taxon>Pleosporineae</taxon>
        <taxon>Pleosporaceae</taxon>
        <taxon>Alternaria</taxon>
        <taxon>Alternaria sect. Panax</taxon>
    </lineage>
</organism>
<dbReference type="Proteomes" id="UP001199106">
    <property type="component" value="Unassembled WGS sequence"/>
</dbReference>
<feature type="region of interest" description="Disordered" evidence="1">
    <location>
        <begin position="1"/>
        <end position="35"/>
    </location>
</feature>
<comment type="caution">
    <text evidence="2">The sequence shown here is derived from an EMBL/GenBank/DDBJ whole genome shotgun (WGS) entry which is preliminary data.</text>
</comment>
<name>A0AAD4ICH3_9PLEO</name>
<feature type="compositionally biased region" description="Basic and acidic residues" evidence="1">
    <location>
        <begin position="169"/>
        <end position="181"/>
    </location>
</feature>
<gene>
    <name evidence="2" type="ORF">G6011_10762</name>
</gene>
<sequence length="204" mass="22636">MARGQAVPEKKHEGPRLDSGAALSDPNTDWDYGTPKAHYRKNELKLLQPKGFPIKPLTATLIRARKEAELETAAKRYSDTDFEIYEDFEGDDKVEEGYEDEEEEDVAENVADNSADGSADNSDASTELTVSTFITEKPAALVDSRGRTRAATTRRKAQEASDPTMSTDFLREAKADATIDSKKRKHRSTQACKQPTKTLPKKVV</sequence>